<accession>A0A3Q4I4C1</accession>
<dbReference type="OMA" id="HICPDSI"/>
<evidence type="ECO:0000259" key="2">
    <source>
        <dbReference type="PROSITE" id="PS50053"/>
    </source>
</evidence>
<dbReference type="InterPro" id="IPR029071">
    <property type="entry name" value="Ubiquitin-like_domsf"/>
</dbReference>
<dbReference type="PROSITE" id="PS50053">
    <property type="entry name" value="UBIQUITIN_2"/>
    <property type="match status" value="1"/>
</dbReference>
<dbReference type="Proteomes" id="UP000261580">
    <property type="component" value="Unassembled WGS sequence"/>
</dbReference>
<proteinExistence type="predicted"/>
<feature type="domain" description="Ubiquitin-like" evidence="2">
    <location>
        <begin position="32"/>
        <end position="88"/>
    </location>
</feature>
<dbReference type="GeneTree" id="ENSGT01130000278741"/>
<name>A0A3Q4I4C1_NEOBR</name>
<dbReference type="Gene3D" id="3.10.20.90">
    <property type="entry name" value="Phosphatidylinositol 3-kinase Catalytic Subunit, Chain A, domain 1"/>
    <property type="match status" value="1"/>
</dbReference>
<feature type="region of interest" description="Disordered" evidence="1">
    <location>
        <begin position="93"/>
        <end position="115"/>
    </location>
</feature>
<dbReference type="Ensembl" id="ENSNBRT00000032191.1">
    <property type="protein sequence ID" value="ENSNBRP00000031395.1"/>
    <property type="gene ID" value="ENSNBRG00000023858.1"/>
</dbReference>
<protein>
    <recommendedName>
        <fullName evidence="2">Ubiquitin-like domain-containing protein</fullName>
    </recommendedName>
</protein>
<reference evidence="3" key="2">
    <citation type="submission" date="2025-09" db="UniProtKB">
        <authorList>
            <consortium name="Ensembl"/>
        </authorList>
    </citation>
    <scope>IDENTIFICATION</scope>
</reference>
<dbReference type="Bgee" id="ENSNBRG00000023858">
    <property type="expression patterns" value="Expressed in mesonephros and 7 other cell types or tissues"/>
</dbReference>
<sequence>MERNYKVIVYGPRGEKVEVNLCRTAEQFKNITVRQLKERLRERVPEIGEEALLLIFRDKFLDEDDALLSDYGIQHKSVIQALMKLYGGGGPIDENSGMGDKTGKNRSMESLRFSF</sequence>
<dbReference type="SUPFAM" id="SSF54236">
    <property type="entry name" value="Ubiquitin-like"/>
    <property type="match status" value="1"/>
</dbReference>
<reference evidence="3" key="1">
    <citation type="submission" date="2025-08" db="UniProtKB">
        <authorList>
            <consortium name="Ensembl"/>
        </authorList>
    </citation>
    <scope>IDENTIFICATION</scope>
</reference>
<dbReference type="AlphaFoldDB" id="A0A3Q4I4C1"/>
<keyword evidence="4" id="KW-1185">Reference proteome</keyword>
<evidence type="ECO:0000256" key="1">
    <source>
        <dbReference type="SAM" id="MobiDB-lite"/>
    </source>
</evidence>
<dbReference type="Pfam" id="PF00240">
    <property type="entry name" value="ubiquitin"/>
    <property type="match status" value="1"/>
</dbReference>
<dbReference type="InterPro" id="IPR000626">
    <property type="entry name" value="Ubiquitin-like_dom"/>
</dbReference>
<organism evidence="3 4">
    <name type="scientific">Neolamprologus brichardi</name>
    <name type="common">Fairy cichlid</name>
    <name type="synonym">Lamprologus brichardi</name>
    <dbReference type="NCBI Taxonomy" id="32507"/>
    <lineage>
        <taxon>Eukaryota</taxon>
        <taxon>Metazoa</taxon>
        <taxon>Chordata</taxon>
        <taxon>Craniata</taxon>
        <taxon>Vertebrata</taxon>
        <taxon>Euteleostomi</taxon>
        <taxon>Actinopterygii</taxon>
        <taxon>Neopterygii</taxon>
        <taxon>Teleostei</taxon>
        <taxon>Neoteleostei</taxon>
        <taxon>Acanthomorphata</taxon>
        <taxon>Ovalentaria</taxon>
        <taxon>Cichlomorphae</taxon>
        <taxon>Cichliformes</taxon>
        <taxon>Cichlidae</taxon>
        <taxon>African cichlids</taxon>
        <taxon>Pseudocrenilabrinae</taxon>
        <taxon>Lamprologini</taxon>
        <taxon>Neolamprologus</taxon>
    </lineage>
</organism>
<evidence type="ECO:0000313" key="3">
    <source>
        <dbReference type="Ensembl" id="ENSNBRP00000031395.1"/>
    </source>
</evidence>
<dbReference type="CDD" id="cd17039">
    <property type="entry name" value="Ubl_ubiquitin_like"/>
    <property type="match status" value="1"/>
</dbReference>
<dbReference type="STRING" id="32507.ENSNBRP00000031395"/>
<evidence type="ECO:0000313" key="4">
    <source>
        <dbReference type="Proteomes" id="UP000261580"/>
    </source>
</evidence>